<keyword evidence="13" id="KW-1185">Reference proteome</keyword>
<evidence type="ECO:0000256" key="1">
    <source>
        <dbReference type="ARBA" id="ARBA00004434"/>
    </source>
</evidence>
<dbReference type="GO" id="GO:0045277">
    <property type="term" value="C:respiratory chain complex IV"/>
    <property type="evidence" value="ECO:0007669"/>
    <property type="project" value="InterPro"/>
</dbReference>
<keyword evidence="5" id="KW-0809">Transit peptide</keyword>
<keyword evidence="7" id="KW-0560">Oxidoreductase</keyword>
<dbReference type="PANTHER" id="PTHR10707:SF10">
    <property type="entry name" value="CYTOCHROME C OXIDASE SUBUNIT 4"/>
    <property type="match status" value="1"/>
</dbReference>
<dbReference type="InterPro" id="IPR004203">
    <property type="entry name" value="Cyt_c_oxidase_su4_fam"/>
</dbReference>
<feature type="region of interest" description="Disordered" evidence="10">
    <location>
        <begin position="129"/>
        <end position="161"/>
    </location>
</feature>
<evidence type="ECO:0000256" key="8">
    <source>
        <dbReference type="ARBA" id="ARBA00023128"/>
    </source>
</evidence>
<keyword evidence="6" id="KW-1133">Transmembrane helix</keyword>
<keyword evidence="3" id="KW-0812">Transmembrane</keyword>
<dbReference type="PANTHER" id="PTHR10707">
    <property type="entry name" value="CYTOCHROME C OXIDASE SUBUNIT IV"/>
    <property type="match status" value="1"/>
</dbReference>
<keyword evidence="9" id="KW-0472">Membrane</keyword>
<evidence type="ECO:0000256" key="7">
    <source>
        <dbReference type="ARBA" id="ARBA00023002"/>
    </source>
</evidence>
<dbReference type="EMBL" id="MBFU01000556">
    <property type="protein sequence ID" value="PVZ98361.1"/>
    <property type="molecule type" value="Genomic_DNA"/>
</dbReference>
<protein>
    <recommendedName>
        <fullName evidence="14">Cytochrome c oxidase subunit IV</fullName>
    </recommendedName>
</protein>
<accession>A0A2U1IVQ9</accession>
<dbReference type="Pfam" id="PF02936">
    <property type="entry name" value="COX4"/>
    <property type="match status" value="1"/>
</dbReference>
<name>A0A2U1IVQ9_SMIAN</name>
<dbReference type="Gene3D" id="1.10.442.10">
    <property type="entry name" value="Cytochrome c oxidase subunit IV"/>
    <property type="match status" value="1"/>
</dbReference>
<dbReference type="EMBL" id="MBFU01001100">
    <property type="protein sequence ID" value="PVZ96880.1"/>
    <property type="molecule type" value="Genomic_DNA"/>
</dbReference>
<organism evidence="11 13">
    <name type="scientific">Smittium angustum</name>
    <dbReference type="NCBI Taxonomy" id="133377"/>
    <lineage>
        <taxon>Eukaryota</taxon>
        <taxon>Fungi</taxon>
        <taxon>Fungi incertae sedis</taxon>
        <taxon>Zoopagomycota</taxon>
        <taxon>Kickxellomycotina</taxon>
        <taxon>Harpellomycetes</taxon>
        <taxon>Harpellales</taxon>
        <taxon>Legeriomycetaceae</taxon>
        <taxon>Smittium</taxon>
    </lineage>
</organism>
<evidence type="ECO:0000256" key="3">
    <source>
        <dbReference type="ARBA" id="ARBA00022692"/>
    </source>
</evidence>
<evidence type="ECO:0000256" key="9">
    <source>
        <dbReference type="ARBA" id="ARBA00023136"/>
    </source>
</evidence>
<dbReference type="Proteomes" id="UP000245591">
    <property type="component" value="Unassembled WGS sequence"/>
</dbReference>
<evidence type="ECO:0000256" key="2">
    <source>
        <dbReference type="ARBA" id="ARBA00008135"/>
    </source>
</evidence>
<evidence type="ECO:0000313" key="11">
    <source>
        <dbReference type="EMBL" id="PVZ96880.1"/>
    </source>
</evidence>
<dbReference type="SUPFAM" id="SSF81406">
    <property type="entry name" value="Mitochondrial cytochrome c oxidase subunit IV"/>
    <property type="match status" value="1"/>
</dbReference>
<keyword evidence="4" id="KW-0999">Mitochondrion inner membrane</keyword>
<evidence type="ECO:0000313" key="12">
    <source>
        <dbReference type="EMBL" id="PVZ98361.1"/>
    </source>
</evidence>
<comment type="caution">
    <text evidence="11">The sequence shown here is derived from an EMBL/GenBank/DDBJ whole genome shotgun (WGS) entry which is preliminary data.</text>
</comment>
<sequence>MFKTPTTKFVQIATRAASQRMMTTATAGPMVSQIETKWTTLPETEKQDVISKLDAVMKNDWTAVSKDDKRAIYYINYGSYGFREPISKKGDGMKILMGTSAIIGASLLTSFIIQKVAGSQPRTMTKEWQEESNKYAISQNSNPITGVSSEGYSGKGHVQSA</sequence>
<evidence type="ECO:0000256" key="10">
    <source>
        <dbReference type="SAM" id="MobiDB-lite"/>
    </source>
</evidence>
<dbReference type="GO" id="GO:0016491">
    <property type="term" value="F:oxidoreductase activity"/>
    <property type="evidence" value="ECO:0007669"/>
    <property type="project" value="UniProtKB-KW"/>
</dbReference>
<gene>
    <name evidence="12" type="ORF">BB558_005625</name>
    <name evidence="11" type="ORF">BB558_007193</name>
</gene>
<dbReference type="GO" id="GO:0006123">
    <property type="term" value="P:mitochondrial electron transport, cytochrome c to oxygen"/>
    <property type="evidence" value="ECO:0007669"/>
    <property type="project" value="InterPro"/>
</dbReference>
<dbReference type="AlphaFoldDB" id="A0A2U1IVQ9"/>
<reference evidence="11 13" key="1">
    <citation type="journal article" date="2018" name="MBio">
        <title>Comparative Genomics Reveals the Core Gene Toolbox for the Fungus-Insect Symbiosis.</title>
        <authorList>
            <person name="Wang Y."/>
            <person name="Stata M."/>
            <person name="Wang W."/>
            <person name="Stajich J.E."/>
            <person name="White M.M."/>
            <person name="Moncalvo J.M."/>
        </authorList>
    </citation>
    <scope>NUCLEOTIDE SEQUENCE [LARGE SCALE GENOMIC DNA]</scope>
    <source>
        <strain evidence="11 13">AUS-126-30</strain>
    </source>
</reference>
<comment type="subcellular location">
    <subcellularLocation>
        <location evidence="1">Mitochondrion inner membrane</location>
        <topology evidence="1">Single-pass membrane protein</topology>
    </subcellularLocation>
</comment>
<evidence type="ECO:0008006" key="14">
    <source>
        <dbReference type="Google" id="ProtNLM"/>
    </source>
</evidence>
<comment type="similarity">
    <text evidence="2">Belongs to the cytochrome c oxidase IV family.</text>
</comment>
<evidence type="ECO:0000256" key="6">
    <source>
        <dbReference type="ARBA" id="ARBA00022989"/>
    </source>
</evidence>
<dbReference type="InterPro" id="IPR036639">
    <property type="entry name" value="Cyt_c_oxidase_su4_sf"/>
</dbReference>
<dbReference type="GO" id="GO:0005743">
    <property type="term" value="C:mitochondrial inner membrane"/>
    <property type="evidence" value="ECO:0007669"/>
    <property type="project" value="UniProtKB-SubCell"/>
</dbReference>
<evidence type="ECO:0000313" key="13">
    <source>
        <dbReference type="Proteomes" id="UP000245591"/>
    </source>
</evidence>
<feature type="compositionally biased region" description="Polar residues" evidence="10">
    <location>
        <begin position="135"/>
        <end position="151"/>
    </location>
</feature>
<proteinExistence type="inferred from homology"/>
<evidence type="ECO:0000256" key="5">
    <source>
        <dbReference type="ARBA" id="ARBA00022946"/>
    </source>
</evidence>
<keyword evidence="8" id="KW-0496">Mitochondrion</keyword>
<evidence type="ECO:0000256" key="4">
    <source>
        <dbReference type="ARBA" id="ARBA00022792"/>
    </source>
</evidence>